<accession>A0A6V8MHF0</accession>
<comment type="caution">
    <text evidence="1">The sequence shown here is derived from an EMBL/GenBank/DDBJ whole genome shotgun (WGS) entry which is preliminary data.</text>
</comment>
<proteinExistence type="predicted"/>
<dbReference type="AlphaFoldDB" id="A0A6V8MHF0"/>
<organism evidence="1 2">
    <name type="scientific">Geomonas silvestris</name>
    <dbReference type="NCBI Taxonomy" id="2740184"/>
    <lineage>
        <taxon>Bacteria</taxon>
        <taxon>Pseudomonadati</taxon>
        <taxon>Thermodesulfobacteriota</taxon>
        <taxon>Desulfuromonadia</taxon>
        <taxon>Geobacterales</taxon>
        <taxon>Geobacteraceae</taxon>
        <taxon>Geomonas</taxon>
    </lineage>
</organism>
<dbReference type="Proteomes" id="UP000556026">
    <property type="component" value="Unassembled WGS sequence"/>
</dbReference>
<gene>
    <name evidence="1" type="ORF">GMST_17460</name>
</gene>
<keyword evidence="2" id="KW-1185">Reference proteome</keyword>
<reference evidence="2" key="1">
    <citation type="submission" date="2020-06" db="EMBL/GenBank/DDBJ databases">
        <title>Draft genomic sequence of Geomonas sp. Red330.</title>
        <authorList>
            <person name="Itoh H."/>
            <person name="Zhenxing X."/>
            <person name="Ushijima N."/>
            <person name="Masuda Y."/>
            <person name="Shiratori Y."/>
            <person name="Senoo K."/>
        </authorList>
    </citation>
    <scope>NUCLEOTIDE SEQUENCE [LARGE SCALE GENOMIC DNA]</scope>
    <source>
        <strain evidence="2">Red330</strain>
    </source>
</reference>
<dbReference type="EMBL" id="BLXX01000004">
    <property type="protein sequence ID" value="GFO59421.1"/>
    <property type="molecule type" value="Genomic_DNA"/>
</dbReference>
<evidence type="ECO:0000313" key="1">
    <source>
        <dbReference type="EMBL" id="GFO59421.1"/>
    </source>
</evidence>
<protein>
    <submittedName>
        <fullName evidence="1">Uncharacterized protein</fullName>
    </submittedName>
</protein>
<name>A0A6V8MHF0_9BACT</name>
<sequence>MGTGGAGGLRTGMGERTTLKEALAVGERIARRCDRKEERGSRLWAACGPALDFGQPRDASSNFSPSFSR</sequence>
<evidence type="ECO:0000313" key="2">
    <source>
        <dbReference type="Proteomes" id="UP000556026"/>
    </source>
</evidence>